<dbReference type="Proteomes" id="UP001499974">
    <property type="component" value="Unassembled WGS sequence"/>
</dbReference>
<dbReference type="EMBL" id="BAABKM010000004">
    <property type="protein sequence ID" value="GAA4716137.1"/>
    <property type="molecule type" value="Genomic_DNA"/>
</dbReference>
<dbReference type="InterPro" id="IPR020845">
    <property type="entry name" value="AMP-binding_CS"/>
</dbReference>
<dbReference type="GO" id="GO:0016874">
    <property type="term" value="F:ligase activity"/>
    <property type="evidence" value="ECO:0007669"/>
    <property type="project" value="UniProtKB-KW"/>
</dbReference>
<dbReference type="InterPro" id="IPR050237">
    <property type="entry name" value="ATP-dep_AMP-bd_enzyme"/>
</dbReference>
<gene>
    <name evidence="3" type="ORF">GCM10023349_39870</name>
</gene>
<organism evidence="3 4">
    <name type="scientific">Nocardioides conyzicola</name>
    <dbReference type="NCBI Taxonomy" id="1651781"/>
    <lineage>
        <taxon>Bacteria</taxon>
        <taxon>Bacillati</taxon>
        <taxon>Actinomycetota</taxon>
        <taxon>Actinomycetes</taxon>
        <taxon>Propionibacteriales</taxon>
        <taxon>Nocardioidaceae</taxon>
        <taxon>Nocardioides</taxon>
    </lineage>
</organism>
<evidence type="ECO:0000259" key="1">
    <source>
        <dbReference type="Pfam" id="PF00501"/>
    </source>
</evidence>
<dbReference type="InterPro" id="IPR045851">
    <property type="entry name" value="AMP-bd_C_sf"/>
</dbReference>
<evidence type="ECO:0000313" key="3">
    <source>
        <dbReference type="EMBL" id="GAA4716137.1"/>
    </source>
</evidence>
<proteinExistence type="predicted"/>
<dbReference type="SUPFAM" id="SSF56801">
    <property type="entry name" value="Acetyl-CoA synthetase-like"/>
    <property type="match status" value="1"/>
</dbReference>
<dbReference type="RefSeq" id="WP_345523333.1">
    <property type="nucleotide sequence ID" value="NZ_BAABKM010000004.1"/>
</dbReference>
<dbReference type="PANTHER" id="PTHR43767">
    <property type="entry name" value="LONG-CHAIN-FATTY-ACID--COA LIGASE"/>
    <property type="match status" value="1"/>
</dbReference>
<dbReference type="Pfam" id="PF00501">
    <property type="entry name" value="AMP-binding"/>
    <property type="match status" value="1"/>
</dbReference>
<dbReference type="PROSITE" id="PS00455">
    <property type="entry name" value="AMP_BINDING"/>
    <property type="match status" value="1"/>
</dbReference>
<dbReference type="InterPro" id="IPR000873">
    <property type="entry name" value="AMP-dep_synth/lig_dom"/>
</dbReference>
<dbReference type="InterPro" id="IPR025110">
    <property type="entry name" value="AMP-bd_C"/>
</dbReference>
<evidence type="ECO:0000259" key="2">
    <source>
        <dbReference type="Pfam" id="PF13193"/>
    </source>
</evidence>
<dbReference type="InterPro" id="IPR042099">
    <property type="entry name" value="ANL_N_sf"/>
</dbReference>
<sequence>MADQTLVDHLLVAAERWPDRPAWTFDPGNGPAETLTFAEVALRSAAYAQALRERRVEPGDRVAVMLDNQPEFPLVWLALMRLGAAMVPLNVRYRSADAGHVVSDAGARLAVTSPAYADLLAPLADIALVDDLVPGGDWVHGPVDPGAPVNVQYTSGTTGHPKGCVLTHRYWTTLGTSMLEEFPHVVASDVMLTAQPFFYLDPQWNVVTALMSGAHLVALDGFHPSTFWAKVREHEVTYFYCLAAMPTLLLKMPADPLDRAHRVRAVQCSAIPPALHADLEERWGVPWYEAFGMTETGADIRVSPDDHDELVGSGCLGRPAAHREVRIDDGGQMWLRGPGMMEGYLGQPPPFVDGWFPTGDLARVDDQGRVYLEGRLKDMIRRSGENIAAREVEDVLLAHPAVRLAAVVGVPDEIRGEEVKAYVVAPGVSADELTAWCAERLAAFKVPRLWEFRDDLPLTASHRVEKAALREGSA</sequence>
<comment type="caution">
    <text evidence="3">The sequence shown here is derived from an EMBL/GenBank/DDBJ whole genome shotgun (WGS) entry which is preliminary data.</text>
</comment>
<dbReference type="Gene3D" id="3.30.300.30">
    <property type="match status" value="1"/>
</dbReference>
<evidence type="ECO:0000313" key="4">
    <source>
        <dbReference type="Proteomes" id="UP001499974"/>
    </source>
</evidence>
<protein>
    <submittedName>
        <fullName evidence="3">ATP-dependent acyl-CoA ligase</fullName>
    </submittedName>
</protein>
<keyword evidence="4" id="KW-1185">Reference proteome</keyword>
<feature type="domain" description="AMP-dependent synthetase/ligase" evidence="1">
    <location>
        <begin position="13"/>
        <end position="345"/>
    </location>
</feature>
<dbReference type="PANTHER" id="PTHR43767:SF1">
    <property type="entry name" value="NONRIBOSOMAL PEPTIDE SYNTHASE PES1 (EUROFUNG)-RELATED"/>
    <property type="match status" value="1"/>
</dbReference>
<reference evidence="4" key="1">
    <citation type="journal article" date="2019" name="Int. J. Syst. Evol. Microbiol.">
        <title>The Global Catalogue of Microorganisms (GCM) 10K type strain sequencing project: providing services to taxonomists for standard genome sequencing and annotation.</title>
        <authorList>
            <consortium name="The Broad Institute Genomics Platform"/>
            <consortium name="The Broad Institute Genome Sequencing Center for Infectious Disease"/>
            <person name="Wu L."/>
            <person name="Ma J."/>
        </authorList>
    </citation>
    <scope>NUCLEOTIDE SEQUENCE [LARGE SCALE GENOMIC DNA]</scope>
    <source>
        <strain evidence="4">JCM 18531</strain>
    </source>
</reference>
<name>A0ABP8XYK2_9ACTN</name>
<dbReference type="Pfam" id="PF13193">
    <property type="entry name" value="AMP-binding_C"/>
    <property type="match status" value="1"/>
</dbReference>
<accession>A0ABP8XYK2</accession>
<feature type="domain" description="AMP-binding enzyme C-terminal" evidence="2">
    <location>
        <begin position="391"/>
        <end position="462"/>
    </location>
</feature>
<keyword evidence="3" id="KW-0436">Ligase</keyword>
<dbReference type="Gene3D" id="3.40.50.12780">
    <property type="entry name" value="N-terminal domain of ligase-like"/>
    <property type="match status" value="1"/>
</dbReference>